<feature type="transmembrane region" description="Helical" evidence="10">
    <location>
        <begin position="72"/>
        <end position="93"/>
    </location>
</feature>
<feature type="transmembrane region" description="Helical" evidence="10">
    <location>
        <begin position="48"/>
        <end position="66"/>
    </location>
</feature>
<feature type="transmembrane region" description="Helical" evidence="10">
    <location>
        <begin position="316"/>
        <end position="336"/>
    </location>
</feature>
<dbReference type="PANTHER" id="PTHR13205:SF15">
    <property type="entry name" value="DOLICHOL KINASE"/>
    <property type="match status" value="1"/>
</dbReference>
<feature type="transmembrane region" description="Helical" evidence="10">
    <location>
        <begin position="357"/>
        <end position="377"/>
    </location>
</feature>
<organism evidence="11">
    <name type="scientific">Nyssomyia neivai</name>
    <dbReference type="NCBI Taxonomy" id="330878"/>
    <lineage>
        <taxon>Eukaryota</taxon>
        <taxon>Metazoa</taxon>
        <taxon>Ecdysozoa</taxon>
        <taxon>Arthropoda</taxon>
        <taxon>Hexapoda</taxon>
        <taxon>Insecta</taxon>
        <taxon>Pterygota</taxon>
        <taxon>Neoptera</taxon>
        <taxon>Endopterygota</taxon>
        <taxon>Diptera</taxon>
        <taxon>Nematocera</taxon>
        <taxon>Psychodoidea</taxon>
        <taxon>Psychodidae</taxon>
        <taxon>Nyssomyia</taxon>
    </lineage>
</organism>
<evidence type="ECO:0000256" key="3">
    <source>
        <dbReference type="ARBA" id="ARBA00012132"/>
    </source>
</evidence>
<feature type="transmembrane region" description="Helical" evidence="10">
    <location>
        <begin position="129"/>
        <end position="150"/>
    </location>
</feature>
<dbReference type="GO" id="GO:0005789">
    <property type="term" value="C:endoplasmic reticulum membrane"/>
    <property type="evidence" value="ECO:0007669"/>
    <property type="project" value="UniProtKB-SubCell"/>
</dbReference>
<evidence type="ECO:0000256" key="7">
    <source>
        <dbReference type="ARBA" id="ARBA00022824"/>
    </source>
</evidence>
<keyword evidence="5 10" id="KW-0812">Transmembrane</keyword>
<dbReference type="PANTHER" id="PTHR13205">
    <property type="entry name" value="TRANSMEMBRANE PROTEIN 15-RELATED"/>
    <property type="match status" value="1"/>
</dbReference>
<feature type="transmembrane region" description="Helical" evidence="10">
    <location>
        <begin position="162"/>
        <end position="184"/>
    </location>
</feature>
<feature type="transmembrane region" description="Helical" evidence="10">
    <location>
        <begin position="292"/>
        <end position="310"/>
    </location>
</feature>
<keyword evidence="8 10" id="KW-1133">Transmembrane helix</keyword>
<comment type="subcellular location">
    <subcellularLocation>
        <location evidence="1">Endoplasmic reticulum membrane</location>
        <topology evidence="1">Multi-pass membrane protein</topology>
    </subcellularLocation>
</comment>
<reference evidence="11" key="1">
    <citation type="submission" date="2016-12" db="EMBL/GenBank/DDBJ databases">
        <title>An insight into the sialome and mialome of the sand fly, Nyssomyia neivai.</title>
        <authorList>
            <person name="Sebastian V."/>
            <person name="Goulart T.M."/>
            <person name="Oliveira W."/>
            <person name="Calvo E."/>
            <person name="Oliveira L.F."/>
            <person name="Pinto M.C."/>
            <person name="Rosselino A.M."/>
            <person name="Ribeiro J.M."/>
        </authorList>
    </citation>
    <scope>NUCLEOTIDE SEQUENCE</scope>
</reference>
<dbReference type="EMBL" id="GFDF01002665">
    <property type="protein sequence ID" value="JAV11419.1"/>
    <property type="molecule type" value="Transcribed_RNA"/>
</dbReference>
<evidence type="ECO:0000256" key="9">
    <source>
        <dbReference type="ARBA" id="ARBA00023136"/>
    </source>
</evidence>
<evidence type="ECO:0000256" key="5">
    <source>
        <dbReference type="ARBA" id="ARBA00022692"/>
    </source>
</evidence>
<dbReference type="GO" id="GO:0004168">
    <property type="term" value="F:dolichol kinase activity"/>
    <property type="evidence" value="ECO:0007669"/>
    <property type="project" value="UniProtKB-EC"/>
</dbReference>
<feature type="transmembrane region" description="Helical" evidence="10">
    <location>
        <begin position="389"/>
        <end position="412"/>
    </location>
</feature>
<comment type="similarity">
    <text evidence="2">Belongs to the polyprenol kinase family.</text>
</comment>
<keyword evidence="9 10" id="KW-0472">Membrane</keyword>
<keyword evidence="6 11" id="KW-0418">Kinase</keyword>
<protein>
    <recommendedName>
        <fullName evidence="3">dolichol kinase</fullName>
        <ecNumber evidence="3">2.7.1.108</ecNumber>
    </recommendedName>
</protein>
<sequence length="495" mass="54499">MTTDEIESANVEESEETMTVEGCFVSRKNLDFNCRSRNIQRRPNASDGFWLCVLLPLSLVPNSWMFQKSSTLLYKICGIISLGLFLQSMEILLKFSCRSVNSFINAVTKIIPGICASLLIWYFLQIDLIISFAYGVLCCLLFNFIFLFLLRHLPRSFTLGEATIVSQGLVVFLFGGSFEVFLALNVPPEVEIDQMTAIICVTLLGVLLLCILTYGITFCRRTPAFLLLLTGWAALVMLTPVTDPLPVELLVEFIFLDMGRVCVLLIYGGVAGITGAFVAWKISRKTSTSVSVRKVFHIGIVVVYIIGLIFQCTMLFVLSGLVMALFIVFELIRLIALPMISPPLETIIRTFVDEKDAGVVALTPIYLLTGCSIPLWLHPAPCDLTDGTSFTLLPLIAGVLSVGIGDTMAGVVGSKFGRHKLLNSDKTVEGTLANIASQLAVIFFLHFVGLLHLNLITIIICFVGVIVNAIIEAKTDQIDNLFLPLVTFSIFSLSY</sequence>
<evidence type="ECO:0000256" key="1">
    <source>
        <dbReference type="ARBA" id="ARBA00004477"/>
    </source>
</evidence>
<keyword evidence="4" id="KW-0808">Transferase</keyword>
<evidence type="ECO:0000256" key="10">
    <source>
        <dbReference type="SAM" id="Phobius"/>
    </source>
</evidence>
<feature type="transmembrane region" description="Helical" evidence="10">
    <location>
        <begin position="253"/>
        <end position="280"/>
    </location>
</feature>
<proteinExistence type="inferred from homology"/>
<evidence type="ECO:0000256" key="4">
    <source>
        <dbReference type="ARBA" id="ARBA00022679"/>
    </source>
</evidence>
<evidence type="ECO:0000313" key="11">
    <source>
        <dbReference type="EMBL" id="JAV11419.1"/>
    </source>
</evidence>
<evidence type="ECO:0000256" key="2">
    <source>
        <dbReference type="ARBA" id="ARBA00010794"/>
    </source>
</evidence>
<keyword evidence="7" id="KW-0256">Endoplasmic reticulum</keyword>
<feature type="transmembrane region" description="Helical" evidence="10">
    <location>
        <begin position="196"/>
        <end position="217"/>
    </location>
</feature>
<accession>A0A1L8DYD5</accession>
<dbReference type="InterPro" id="IPR032974">
    <property type="entry name" value="Polypren_kinase"/>
</dbReference>
<feature type="transmembrane region" description="Helical" evidence="10">
    <location>
        <begin position="100"/>
        <end position="123"/>
    </location>
</feature>
<evidence type="ECO:0000256" key="8">
    <source>
        <dbReference type="ARBA" id="ARBA00022989"/>
    </source>
</evidence>
<evidence type="ECO:0000256" key="6">
    <source>
        <dbReference type="ARBA" id="ARBA00022777"/>
    </source>
</evidence>
<feature type="transmembrane region" description="Helical" evidence="10">
    <location>
        <begin position="224"/>
        <end position="241"/>
    </location>
</feature>
<dbReference type="AlphaFoldDB" id="A0A1L8DYD5"/>
<dbReference type="EC" id="2.7.1.108" evidence="3"/>
<name>A0A1L8DYD5_9DIPT</name>
<feature type="transmembrane region" description="Helical" evidence="10">
    <location>
        <begin position="455"/>
        <end position="471"/>
    </location>
</feature>
<dbReference type="GO" id="GO:0043048">
    <property type="term" value="P:dolichyl monophosphate biosynthetic process"/>
    <property type="evidence" value="ECO:0007669"/>
    <property type="project" value="TreeGrafter"/>
</dbReference>